<evidence type="ECO:0000259" key="1">
    <source>
        <dbReference type="Pfam" id="PF13456"/>
    </source>
</evidence>
<accession>A0AAE0A2U4</accession>
<dbReference type="InterPro" id="IPR002156">
    <property type="entry name" value="RNaseH_domain"/>
</dbReference>
<name>A0AAE0A2U4_9ROSI</name>
<evidence type="ECO:0008006" key="6">
    <source>
        <dbReference type="Google" id="ProtNLM"/>
    </source>
</evidence>
<dbReference type="GO" id="GO:0003676">
    <property type="term" value="F:nucleic acid binding"/>
    <property type="evidence" value="ECO:0007669"/>
    <property type="project" value="InterPro"/>
</dbReference>
<dbReference type="Pfam" id="PF23293">
    <property type="entry name" value="zf_ULT1"/>
    <property type="match status" value="1"/>
</dbReference>
<organism evidence="4 5">
    <name type="scientific">Dipteronia sinensis</name>
    <dbReference type="NCBI Taxonomy" id="43782"/>
    <lineage>
        <taxon>Eukaryota</taxon>
        <taxon>Viridiplantae</taxon>
        <taxon>Streptophyta</taxon>
        <taxon>Embryophyta</taxon>
        <taxon>Tracheophyta</taxon>
        <taxon>Spermatophyta</taxon>
        <taxon>Magnoliopsida</taxon>
        <taxon>eudicotyledons</taxon>
        <taxon>Gunneridae</taxon>
        <taxon>Pentapetalae</taxon>
        <taxon>rosids</taxon>
        <taxon>malvids</taxon>
        <taxon>Sapindales</taxon>
        <taxon>Sapindaceae</taxon>
        <taxon>Hippocastanoideae</taxon>
        <taxon>Acereae</taxon>
        <taxon>Dipteronia</taxon>
    </lineage>
</organism>
<reference evidence="4" key="1">
    <citation type="journal article" date="2023" name="Plant J.">
        <title>Genome sequences and population genomics provide insights into the demographic history, inbreeding, and mutation load of two 'living fossil' tree species of Dipteronia.</title>
        <authorList>
            <person name="Feng Y."/>
            <person name="Comes H.P."/>
            <person name="Chen J."/>
            <person name="Zhu S."/>
            <person name="Lu R."/>
            <person name="Zhang X."/>
            <person name="Li P."/>
            <person name="Qiu J."/>
            <person name="Olsen K.M."/>
            <person name="Qiu Y."/>
        </authorList>
    </citation>
    <scope>NUCLEOTIDE SEQUENCE</scope>
    <source>
        <strain evidence="4">NBL</strain>
    </source>
</reference>
<sequence length="235" mass="26462">MGWDIAVVSDSKVAVAWINNEDIGNLAHINSIYDIRSCMSTFGSLEVVYDSRAFNSLADSLAKMGSSMVENDTIRLREALQRDSPRKWKDHVRVILNDEKVPLSKICLIEYYKPGYNEVSTSCREGVPLQPPNQGGLHECMIYHAAYADKNWKCSDKPNDKITCNDNEERKGRKSYRGCPRVARVSGASNAALRTASAAYVFTSFRTPSLKQLINRAITFSILLVYFQYISTETK</sequence>
<evidence type="ECO:0000259" key="2">
    <source>
        <dbReference type="Pfam" id="PF23292"/>
    </source>
</evidence>
<dbReference type="InterPro" id="IPR057012">
    <property type="entry name" value="ULT1/2_Znf"/>
</dbReference>
<feature type="domain" description="ULTRAPETALA1/2 zinc finger" evidence="3">
    <location>
        <begin position="138"/>
        <end position="189"/>
    </location>
</feature>
<dbReference type="PANTHER" id="PTHR34053">
    <property type="entry name" value="PROTEIN ULTRAPETALA 1"/>
    <property type="match status" value="1"/>
</dbReference>
<dbReference type="InterPro" id="IPR044730">
    <property type="entry name" value="RNase_H-like_dom_plant"/>
</dbReference>
<evidence type="ECO:0000259" key="3">
    <source>
        <dbReference type="Pfam" id="PF23293"/>
    </source>
</evidence>
<dbReference type="GO" id="GO:0004523">
    <property type="term" value="F:RNA-DNA hybrid ribonuclease activity"/>
    <property type="evidence" value="ECO:0007669"/>
    <property type="project" value="InterPro"/>
</dbReference>
<dbReference type="Proteomes" id="UP001281410">
    <property type="component" value="Unassembled WGS sequence"/>
</dbReference>
<feature type="domain" description="RNase H type-1" evidence="1">
    <location>
        <begin position="4"/>
        <end position="64"/>
    </location>
</feature>
<evidence type="ECO:0000313" key="4">
    <source>
        <dbReference type="EMBL" id="KAK3199199.1"/>
    </source>
</evidence>
<dbReference type="EMBL" id="JANJYJ010000007">
    <property type="protein sequence ID" value="KAK3199199.1"/>
    <property type="molecule type" value="Genomic_DNA"/>
</dbReference>
<proteinExistence type="predicted"/>
<gene>
    <name evidence="4" type="ORF">Dsin_022614</name>
</gene>
<dbReference type="CDD" id="cd06222">
    <property type="entry name" value="RNase_H_like"/>
    <property type="match status" value="1"/>
</dbReference>
<protein>
    <recommendedName>
        <fullName evidence="6">RNase H type-1 domain-containing protein</fullName>
    </recommendedName>
</protein>
<dbReference type="InterPro" id="IPR057011">
    <property type="entry name" value="ULT1/2_SAND"/>
</dbReference>
<dbReference type="Pfam" id="PF13456">
    <property type="entry name" value="RVT_3"/>
    <property type="match status" value="1"/>
</dbReference>
<dbReference type="PANTHER" id="PTHR34053:SF2">
    <property type="entry name" value="SAND DOMAIN-CONTAINING PROTEIN"/>
    <property type="match status" value="1"/>
</dbReference>
<feature type="domain" description="ULTRAPETALA1/2 SAND" evidence="2">
    <location>
        <begin position="75"/>
        <end position="112"/>
    </location>
</feature>
<dbReference type="GO" id="GO:0005829">
    <property type="term" value="C:cytosol"/>
    <property type="evidence" value="ECO:0007669"/>
    <property type="project" value="TreeGrafter"/>
</dbReference>
<dbReference type="GO" id="GO:0005634">
    <property type="term" value="C:nucleus"/>
    <property type="evidence" value="ECO:0007669"/>
    <property type="project" value="TreeGrafter"/>
</dbReference>
<dbReference type="AlphaFoldDB" id="A0AAE0A2U4"/>
<dbReference type="InterPro" id="IPR020533">
    <property type="entry name" value="Developmental_reg_ULTRAPETALA"/>
</dbReference>
<evidence type="ECO:0000313" key="5">
    <source>
        <dbReference type="Proteomes" id="UP001281410"/>
    </source>
</evidence>
<dbReference type="Pfam" id="PF23292">
    <property type="entry name" value="SAND_ULT1"/>
    <property type="match status" value="1"/>
</dbReference>
<comment type="caution">
    <text evidence="4">The sequence shown here is derived from an EMBL/GenBank/DDBJ whole genome shotgun (WGS) entry which is preliminary data.</text>
</comment>
<keyword evidence="5" id="KW-1185">Reference proteome</keyword>